<dbReference type="InterPro" id="IPR046806">
    <property type="entry name" value="MrpA_C/MbhE"/>
</dbReference>
<feature type="transmembrane region" description="Helical" evidence="10">
    <location>
        <begin position="464"/>
        <end position="486"/>
    </location>
</feature>
<feature type="domain" description="MrpA C-terminal/MbhE" evidence="15">
    <location>
        <begin position="693"/>
        <end position="777"/>
    </location>
</feature>
<evidence type="ECO:0000259" key="14">
    <source>
        <dbReference type="Pfam" id="PF13244"/>
    </source>
</evidence>
<dbReference type="RefSeq" id="WP_187077536.1">
    <property type="nucleotide sequence ID" value="NZ_JACORT010000008.1"/>
</dbReference>
<proteinExistence type="predicted"/>
<keyword evidence="7" id="KW-0406">Ion transport</keyword>
<dbReference type="InterPro" id="IPR007182">
    <property type="entry name" value="MnhB"/>
</dbReference>
<feature type="transmembrane region" description="Helical" evidence="10">
    <location>
        <begin position="36"/>
        <end position="58"/>
    </location>
</feature>
<dbReference type="PANTHER" id="PTHR43373">
    <property type="entry name" value="NA(+)/H(+) ANTIPORTER SUBUNIT"/>
    <property type="match status" value="1"/>
</dbReference>
<feature type="transmembrane region" description="Helical" evidence="10">
    <location>
        <begin position="305"/>
        <end position="324"/>
    </location>
</feature>
<dbReference type="GO" id="GO:0006811">
    <property type="term" value="P:monoatomic ion transport"/>
    <property type="evidence" value="ECO:0007669"/>
    <property type="project" value="UniProtKB-KW"/>
</dbReference>
<dbReference type="InterPro" id="IPR050616">
    <property type="entry name" value="CPA3_Na-H_Antiporter_A"/>
</dbReference>
<keyword evidence="17" id="KW-1185">Reference proteome</keyword>
<name>A0A923SCY9_9BURK</name>
<dbReference type="PRINTS" id="PR01434">
    <property type="entry name" value="NADHDHGNASE5"/>
</dbReference>
<feature type="domain" description="NADH-Ubiquinone oxidoreductase (complex I) chain 5 N-terminal" evidence="12">
    <location>
        <begin position="72"/>
        <end position="112"/>
    </location>
</feature>
<evidence type="ECO:0000259" key="13">
    <source>
        <dbReference type="Pfam" id="PF04039"/>
    </source>
</evidence>
<evidence type="ECO:0000256" key="8">
    <source>
        <dbReference type="ARBA" id="ARBA00023136"/>
    </source>
</evidence>
<evidence type="ECO:0000259" key="12">
    <source>
        <dbReference type="Pfam" id="PF00662"/>
    </source>
</evidence>
<reference evidence="16" key="1">
    <citation type="submission" date="2020-08" db="EMBL/GenBank/DDBJ databases">
        <title>Ramlibacter sp. USB13 16S ribosomal RNA gene genome sequencing and assembly.</title>
        <authorList>
            <person name="Kang M."/>
        </authorList>
    </citation>
    <scope>NUCLEOTIDE SEQUENCE</scope>
    <source>
        <strain evidence="16">USB13</strain>
    </source>
</reference>
<dbReference type="InterPro" id="IPR025383">
    <property type="entry name" value="MrpA_C/MbhD"/>
</dbReference>
<accession>A0A923SCY9</accession>
<organism evidence="16 17">
    <name type="scientific">Ramlibacter cellulosilyticus</name>
    <dbReference type="NCBI Taxonomy" id="2764187"/>
    <lineage>
        <taxon>Bacteria</taxon>
        <taxon>Pseudomonadati</taxon>
        <taxon>Pseudomonadota</taxon>
        <taxon>Betaproteobacteria</taxon>
        <taxon>Burkholderiales</taxon>
        <taxon>Comamonadaceae</taxon>
        <taxon>Ramlibacter</taxon>
    </lineage>
</organism>
<feature type="transmembrane region" description="Helical" evidence="10">
    <location>
        <begin position="908"/>
        <end position="930"/>
    </location>
</feature>
<feature type="transmembrane region" description="Helical" evidence="10">
    <location>
        <begin position="213"/>
        <end position="237"/>
    </location>
</feature>
<feature type="domain" description="Na+/H+ antiporter MnhB subunit-related protein" evidence="13">
    <location>
        <begin position="798"/>
        <end position="924"/>
    </location>
</feature>
<dbReference type="AlphaFoldDB" id="A0A923SCY9"/>
<evidence type="ECO:0000313" key="17">
    <source>
        <dbReference type="Proteomes" id="UP000608513"/>
    </source>
</evidence>
<feature type="transmembrane region" description="Helical" evidence="10">
    <location>
        <begin position="277"/>
        <end position="298"/>
    </location>
</feature>
<feature type="transmembrane region" description="Helical" evidence="10">
    <location>
        <begin position="330"/>
        <end position="353"/>
    </location>
</feature>
<evidence type="ECO:0000256" key="7">
    <source>
        <dbReference type="ARBA" id="ARBA00023065"/>
    </source>
</evidence>
<dbReference type="PANTHER" id="PTHR43373:SF1">
    <property type="entry name" value="NA(+)_H(+) ANTIPORTER SUBUNIT A"/>
    <property type="match status" value="1"/>
</dbReference>
<dbReference type="Pfam" id="PF13244">
    <property type="entry name" value="MbhD"/>
    <property type="match status" value="1"/>
</dbReference>
<keyword evidence="5 9" id="KW-0812">Transmembrane</keyword>
<keyword evidence="2" id="KW-0813">Transport</keyword>
<dbReference type="GO" id="GO:0015297">
    <property type="term" value="F:antiporter activity"/>
    <property type="evidence" value="ECO:0007669"/>
    <property type="project" value="UniProtKB-KW"/>
</dbReference>
<evidence type="ECO:0000256" key="5">
    <source>
        <dbReference type="ARBA" id="ARBA00022692"/>
    </source>
</evidence>
<keyword evidence="8 10" id="KW-0472">Membrane</keyword>
<dbReference type="GO" id="GO:0005886">
    <property type="term" value="C:plasma membrane"/>
    <property type="evidence" value="ECO:0007669"/>
    <property type="project" value="UniProtKB-SubCell"/>
</dbReference>
<feature type="transmembrane region" description="Helical" evidence="10">
    <location>
        <begin position="669"/>
        <end position="687"/>
    </location>
</feature>
<dbReference type="Pfam" id="PF04039">
    <property type="entry name" value="MnhB"/>
    <property type="match status" value="1"/>
</dbReference>
<gene>
    <name evidence="16" type="ORF">H8N03_17670</name>
</gene>
<feature type="domain" description="MrpA C-terminal/MbhD" evidence="14">
    <location>
        <begin position="620"/>
        <end position="683"/>
    </location>
</feature>
<evidence type="ECO:0000256" key="1">
    <source>
        <dbReference type="ARBA" id="ARBA00004651"/>
    </source>
</evidence>
<evidence type="ECO:0000259" key="11">
    <source>
        <dbReference type="Pfam" id="PF00361"/>
    </source>
</evidence>
<feature type="transmembrane region" description="Helical" evidence="10">
    <location>
        <begin position="605"/>
        <end position="630"/>
    </location>
</feature>
<feature type="transmembrane region" description="Helical" evidence="10">
    <location>
        <begin position="824"/>
        <end position="843"/>
    </location>
</feature>
<feature type="transmembrane region" description="Helical" evidence="10">
    <location>
        <begin position="637"/>
        <end position="657"/>
    </location>
</feature>
<comment type="caution">
    <text evidence="16">The sequence shown here is derived from an EMBL/GenBank/DDBJ whole genome shotgun (WGS) entry which is preliminary data.</text>
</comment>
<evidence type="ECO:0000256" key="3">
    <source>
        <dbReference type="ARBA" id="ARBA00022449"/>
    </source>
</evidence>
<dbReference type="Pfam" id="PF20501">
    <property type="entry name" value="MbhE"/>
    <property type="match status" value="1"/>
</dbReference>
<evidence type="ECO:0000256" key="4">
    <source>
        <dbReference type="ARBA" id="ARBA00022475"/>
    </source>
</evidence>
<keyword evidence="4" id="KW-1003">Cell membrane</keyword>
<feature type="transmembrane region" description="Helical" evidence="10">
    <location>
        <begin position="412"/>
        <end position="433"/>
    </location>
</feature>
<evidence type="ECO:0000259" key="15">
    <source>
        <dbReference type="Pfam" id="PF20501"/>
    </source>
</evidence>
<sequence length="939" mass="98749">MPELLALVVLLPLLPGVVLAWTAGRLPAPRGKRASAWAAGLVTLASLMLLAALAPAVFEGRTLLLHLDWVPDIGLNIGFRLDGLALMFALLITGIGVLVILYAAYYLGEKDPPGKLFAQLMLFMAGMLGVVLADNLLMLVVFWELTSVSSFLLVGYWGHRADARAGARMALAVTGGGGLAMLAGIILLGQAGGSYELHELLQRGDVIRAHPHYPVILALVLLGCFTKSAQLPFHFWLPEAMAAPTPVSAYLHSATMVKAGVFLLARLYPVLGGTELFQFWVSGAGLLTLAFAAYVAVFKHDLKGLLAYSTISHLGLIVFLVGLNSPLAKVAAVFHILNHATFKASLFMTAGIIDHETGTRDMRKLAGLMRFMPWTATLAMVAAAAMAGVPLLNGFLSKEMFFDEALRAGGGAWGWIVPVVATFAGACSVAYSVRFIHDVFFNGEPKDLPNPHPHEPPLFMKLPVALLVVVCVLVGVMPAATLGPLVEVAATAVLHAHPPAHELALWHGFNVPLAMSMTATAAGVAMYAALQRNFRLHLHHPRRVTGRLLFTHATEGLLGASRKLTSLTENGSLQRYAALLVGAGVVAAAWPFLREGASAATGTRTLLPATPLAIVLWLLVLAAGGGLVLGHRHRLRAVVLAGVIGLVTALAFEALSAPDLALTQLSVEVVSTALLLMGLALLPPTTPRESGSLRRGRDAVLAAAGGGGVAWLAWLALTRDHESLSWYFLANAVPQGGGANVVNVILVDFRGYDTFGEITVLGIAAVGVLAMLDGFRVRRPLADAGGLPWSFARPSLLLRLAAAFILPLALAVSAYIFWRGHNLPGGGFIAGLITAAALLLQWMALGQAEAEARLGGDAPRRFSLWIATGLAIAGLTGVGAIVAGQPFLTSAYAHPVLPVLGEMGLATAALFDLGVYVTVVGATMLLFSMLGSVSKEAPR</sequence>
<keyword evidence="3" id="KW-0050">Antiport</keyword>
<dbReference type="Proteomes" id="UP000608513">
    <property type="component" value="Unassembled WGS sequence"/>
</dbReference>
<feature type="transmembrane region" description="Helical" evidence="10">
    <location>
        <begin position="576"/>
        <end position="593"/>
    </location>
</feature>
<evidence type="ECO:0000256" key="10">
    <source>
        <dbReference type="SAM" id="Phobius"/>
    </source>
</evidence>
<feature type="domain" description="NADH:quinone oxidoreductase/Mrp antiporter transmembrane" evidence="11">
    <location>
        <begin position="133"/>
        <end position="419"/>
    </location>
</feature>
<evidence type="ECO:0000256" key="2">
    <source>
        <dbReference type="ARBA" id="ARBA00022448"/>
    </source>
</evidence>
<evidence type="ECO:0000256" key="9">
    <source>
        <dbReference type="RuleBase" id="RU000320"/>
    </source>
</evidence>
<dbReference type="InterPro" id="IPR001516">
    <property type="entry name" value="Proton_antipo_N"/>
</dbReference>
<feature type="transmembrane region" description="Helical" evidence="10">
    <location>
        <begin position="127"/>
        <end position="157"/>
    </location>
</feature>
<feature type="transmembrane region" description="Helical" evidence="10">
    <location>
        <begin position="169"/>
        <end position="193"/>
    </location>
</feature>
<feature type="transmembrane region" description="Helical" evidence="10">
    <location>
        <begin position="796"/>
        <end position="818"/>
    </location>
</feature>
<feature type="transmembrane region" description="Helical" evidence="10">
    <location>
        <begin position="864"/>
        <end position="888"/>
    </location>
</feature>
<feature type="transmembrane region" description="Helical" evidence="10">
    <location>
        <begin position="506"/>
        <end position="530"/>
    </location>
</feature>
<evidence type="ECO:0000313" key="16">
    <source>
        <dbReference type="EMBL" id="MBC5784783.1"/>
    </source>
</evidence>
<feature type="transmembrane region" description="Helical" evidence="10">
    <location>
        <begin position="249"/>
        <end position="271"/>
    </location>
</feature>
<dbReference type="NCBIfam" id="NF009288">
    <property type="entry name" value="PRK12648.1"/>
    <property type="match status" value="1"/>
</dbReference>
<dbReference type="Pfam" id="PF00361">
    <property type="entry name" value="Proton_antipo_M"/>
    <property type="match status" value="1"/>
</dbReference>
<dbReference type="EMBL" id="JACORT010000008">
    <property type="protein sequence ID" value="MBC5784783.1"/>
    <property type="molecule type" value="Genomic_DNA"/>
</dbReference>
<comment type="subcellular location">
    <subcellularLocation>
        <location evidence="1">Cell membrane</location>
        <topology evidence="1">Multi-pass membrane protein</topology>
    </subcellularLocation>
    <subcellularLocation>
        <location evidence="9">Membrane</location>
        <topology evidence="9">Multi-pass membrane protein</topology>
    </subcellularLocation>
</comment>
<feature type="transmembrane region" description="Helical" evidence="10">
    <location>
        <begin position="374"/>
        <end position="392"/>
    </location>
</feature>
<feature type="transmembrane region" description="Helical" evidence="10">
    <location>
        <begin position="84"/>
        <end position="107"/>
    </location>
</feature>
<keyword evidence="6 10" id="KW-1133">Transmembrane helix</keyword>
<evidence type="ECO:0000256" key="6">
    <source>
        <dbReference type="ARBA" id="ARBA00022989"/>
    </source>
</evidence>
<dbReference type="Pfam" id="PF00662">
    <property type="entry name" value="Proton_antipo_N"/>
    <property type="match status" value="1"/>
</dbReference>
<feature type="transmembrane region" description="Helical" evidence="10">
    <location>
        <begin position="758"/>
        <end position="775"/>
    </location>
</feature>
<feature type="transmembrane region" description="Helical" evidence="10">
    <location>
        <begin position="699"/>
        <end position="717"/>
    </location>
</feature>
<dbReference type="InterPro" id="IPR001750">
    <property type="entry name" value="ND/Mrp_TM"/>
</dbReference>
<protein>
    <submittedName>
        <fullName evidence="16">Monovalent cation/H+ antiporter subunit A</fullName>
    </submittedName>
</protein>